<dbReference type="GO" id="GO:1990456">
    <property type="term" value="P:mitochondrion-endoplasmic reticulum membrane tethering"/>
    <property type="evidence" value="ECO:0007669"/>
    <property type="project" value="TreeGrafter"/>
</dbReference>
<evidence type="ECO:0000256" key="8">
    <source>
        <dbReference type="ARBA" id="ARBA00023136"/>
    </source>
</evidence>
<evidence type="ECO:0000313" key="12">
    <source>
        <dbReference type="EMBL" id="KIO30990.1"/>
    </source>
</evidence>
<organism evidence="12 13">
    <name type="scientific">Tulasnella calospora MUT 4182</name>
    <dbReference type="NCBI Taxonomy" id="1051891"/>
    <lineage>
        <taxon>Eukaryota</taxon>
        <taxon>Fungi</taxon>
        <taxon>Dikarya</taxon>
        <taxon>Basidiomycota</taxon>
        <taxon>Agaricomycotina</taxon>
        <taxon>Agaricomycetes</taxon>
        <taxon>Cantharellales</taxon>
        <taxon>Tulasnellaceae</taxon>
        <taxon>Tulasnella</taxon>
    </lineage>
</organism>
<evidence type="ECO:0000256" key="4">
    <source>
        <dbReference type="ARBA" id="ARBA00022824"/>
    </source>
</evidence>
<dbReference type="InterPro" id="IPR027532">
    <property type="entry name" value="Mdm12"/>
</dbReference>
<dbReference type="PANTHER" id="PTHR28204:SF1">
    <property type="entry name" value="MITOCHONDRIAL DISTRIBUTION AND MORPHOLOGY PROTEIN 12"/>
    <property type="match status" value="1"/>
</dbReference>
<protein>
    <recommendedName>
        <fullName evidence="9">Mitochondrial distribution and morphology protein 12</fullName>
    </recommendedName>
    <alternativeName>
        <fullName evidence="9">Mitochondrial inheritance component MDM12</fullName>
    </alternativeName>
</protein>
<sequence>MATVDLDWNALDDTLATKLVDMLNKQLTNANRPSFLGPTNVLGFDFGTEAPEVEVLDIQDIHPDFLVEDEDDDAGVDNGNDVEGLKHGHMGYEQPTAQGWGQRIDRDPYGIDYDDYGAHSPRSWDDEGITFPSRRQPLAAEHPSQYDLESHHSEGAASIGVAPPTPSASISSQPDIQLHLHVSYHSNLRLTLSTSLIINYPAVGFMSLPMKLSIVGIVFSGEFVVAYEGSRRRIHLCIIDELDPASATLLGGEPPVPPPPSEKRLPIGQRLLPSVIIESEIGQTDKHVLKNVSRVERFLQDVIRKVIEDELVYPNFQTLVLPERNNAPSAEAPESSS</sequence>
<comment type="subunit">
    <text evidence="9">Component of the ER-mitochondria encounter structure (ERMES) or MDM complex, composed of MMM1, MDM10, MDM12 and MDM34. A MMM1 homodimer associates with one molecule of MDM12 on each side in a pairwise head-to-tail manner, and the SMP-LTD domains of MMM1 and MDM12 generate a continuous hydrophobic tunnel for phospholipid trafficking.</text>
</comment>
<keyword evidence="5" id="KW-0445">Lipid transport</keyword>
<proteinExistence type="inferred from homology"/>
<keyword evidence="8 9" id="KW-0472">Membrane</keyword>
<comment type="function">
    <text evidence="9">Component of the ERMES/MDM complex, which serves as a molecular tether to connect the endoplasmic reticulum (ER) and mitochondria. Components of this complex are involved in the control of mitochondrial shape and protein biogenesis, and function in nonvesicular lipid trafficking between the ER and mitochondria. MDM12 is required for the interaction of the ER-resident membrane protein MMM1 and the outer mitochondrial membrane-resident beta-barrel protein MDM10. The MDM12-MMM1 subcomplex functions in the major beta-barrel assembly pathway that is responsible for biogenesis of all mitochondrial outer membrane beta-barrel proteins, and acts in a late step after the SAM complex. The MDM10-MDM12-MMM1 subcomplex further acts in the TOM40-specific pathway after the action of the MDM12-MMM1 complex. Essential for establishing and maintaining the structure of mitochondria and maintenance of mtDNA nucleoids.</text>
</comment>
<reference evidence="12 13" key="1">
    <citation type="submission" date="2014-04" db="EMBL/GenBank/DDBJ databases">
        <authorList>
            <consortium name="DOE Joint Genome Institute"/>
            <person name="Kuo A."/>
            <person name="Girlanda M."/>
            <person name="Perotto S."/>
            <person name="Kohler A."/>
            <person name="Nagy L.G."/>
            <person name="Floudas D."/>
            <person name="Copeland A."/>
            <person name="Barry K.W."/>
            <person name="Cichocki N."/>
            <person name="Veneault-Fourrey C."/>
            <person name="LaButti K."/>
            <person name="Lindquist E.A."/>
            <person name="Lipzen A."/>
            <person name="Lundell T."/>
            <person name="Morin E."/>
            <person name="Murat C."/>
            <person name="Sun H."/>
            <person name="Tunlid A."/>
            <person name="Henrissat B."/>
            <person name="Grigoriev I.V."/>
            <person name="Hibbett D.S."/>
            <person name="Martin F."/>
            <person name="Nordberg H.P."/>
            <person name="Cantor M.N."/>
            <person name="Hua S.X."/>
        </authorList>
    </citation>
    <scope>NUCLEOTIDE SEQUENCE [LARGE SCALE GENOMIC DNA]</scope>
    <source>
        <strain evidence="12 13">MUT 4182</strain>
    </source>
</reference>
<comment type="similarity">
    <text evidence="9">Belongs to the MDM12 family.</text>
</comment>
<dbReference type="Proteomes" id="UP000054248">
    <property type="component" value="Unassembled WGS sequence"/>
</dbReference>
<keyword evidence="13" id="KW-1185">Reference proteome</keyword>
<reference evidence="13" key="2">
    <citation type="submission" date="2015-01" db="EMBL/GenBank/DDBJ databases">
        <title>Evolutionary Origins and Diversification of the Mycorrhizal Mutualists.</title>
        <authorList>
            <consortium name="DOE Joint Genome Institute"/>
            <consortium name="Mycorrhizal Genomics Consortium"/>
            <person name="Kohler A."/>
            <person name="Kuo A."/>
            <person name="Nagy L.G."/>
            <person name="Floudas D."/>
            <person name="Copeland A."/>
            <person name="Barry K.W."/>
            <person name="Cichocki N."/>
            <person name="Veneault-Fourrey C."/>
            <person name="LaButti K."/>
            <person name="Lindquist E.A."/>
            <person name="Lipzen A."/>
            <person name="Lundell T."/>
            <person name="Morin E."/>
            <person name="Murat C."/>
            <person name="Riley R."/>
            <person name="Ohm R."/>
            <person name="Sun H."/>
            <person name="Tunlid A."/>
            <person name="Henrissat B."/>
            <person name="Grigoriev I.V."/>
            <person name="Hibbett D.S."/>
            <person name="Martin F."/>
        </authorList>
    </citation>
    <scope>NUCLEOTIDE SEQUENCE [LARGE SCALE GENOMIC DNA]</scope>
    <source>
        <strain evidence="13">MUT 4182</strain>
    </source>
</reference>
<comment type="subcellular location">
    <subcellularLocation>
        <location evidence="1">Membrane</location>
    </subcellularLocation>
    <subcellularLocation>
        <location evidence="9">Mitochondrion outer membrane</location>
        <topology evidence="9">Peripheral membrane protein</topology>
        <orientation evidence="9">Cytoplasmic side</orientation>
    </subcellularLocation>
    <subcellularLocation>
        <location evidence="9">Endoplasmic reticulum membrane</location>
        <topology evidence="9">Peripheral membrane protein</topology>
        <orientation evidence="9">Cytoplasmic side</orientation>
    </subcellularLocation>
    <text evidence="9">The ERMES/MDM complex localizes to a few discrete foci (around 10 per single cell), that represent mitochondria-endoplasmic reticulum junctions. These foci are often found next to mtDNA nucleoids.</text>
</comment>
<dbReference type="GO" id="GO:0008289">
    <property type="term" value="F:lipid binding"/>
    <property type="evidence" value="ECO:0007669"/>
    <property type="project" value="UniProtKB-KW"/>
</dbReference>
<evidence type="ECO:0000313" key="13">
    <source>
        <dbReference type="Proteomes" id="UP000054248"/>
    </source>
</evidence>
<dbReference type="GO" id="GO:0015914">
    <property type="term" value="P:phospholipid transport"/>
    <property type="evidence" value="ECO:0007669"/>
    <property type="project" value="TreeGrafter"/>
</dbReference>
<name>A0A0C3QGY3_9AGAM</name>
<accession>A0A0C3QGY3</accession>
<keyword evidence="7 9" id="KW-0496">Mitochondrion</keyword>
<keyword evidence="2" id="KW-0813">Transport</keyword>
<dbReference type="CDD" id="cd21672">
    <property type="entry name" value="SMP_Mdm12"/>
    <property type="match status" value="1"/>
</dbReference>
<dbReference type="HAMAP" id="MF_03104">
    <property type="entry name" value="Mdm12"/>
    <property type="match status" value="1"/>
</dbReference>
<dbReference type="OrthoDB" id="3356905at2759"/>
<evidence type="ECO:0000259" key="11">
    <source>
        <dbReference type="PROSITE" id="PS51847"/>
    </source>
</evidence>
<dbReference type="EMBL" id="KN822966">
    <property type="protein sequence ID" value="KIO30990.1"/>
    <property type="molecule type" value="Genomic_DNA"/>
</dbReference>
<keyword evidence="4 9" id="KW-0256">Endoplasmic reticulum</keyword>
<dbReference type="PROSITE" id="PS51847">
    <property type="entry name" value="SMP"/>
    <property type="match status" value="1"/>
</dbReference>
<dbReference type="GO" id="GO:0005789">
    <property type="term" value="C:endoplasmic reticulum membrane"/>
    <property type="evidence" value="ECO:0007669"/>
    <property type="project" value="UniProtKB-SubCell"/>
</dbReference>
<evidence type="ECO:0000256" key="2">
    <source>
        <dbReference type="ARBA" id="ARBA00022448"/>
    </source>
</evidence>
<keyword evidence="3 9" id="KW-1000">Mitochondrion outer membrane</keyword>
<dbReference type="Pfam" id="PF26544">
    <property type="entry name" value="Mdm12"/>
    <property type="match status" value="1"/>
</dbReference>
<dbReference type="STRING" id="1051891.A0A0C3QGY3"/>
<keyword evidence="6" id="KW-0446">Lipid-binding</keyword>
<feature type="region of interest" description="Disordered" evidence="10">
    <location>
        <begin position="141"/>
        <end position="172"/>
    </location>
</feature>
<evidence type="ECO:0000256" key="7">
    <source>
        <dbReference type="ARBA" id="ARBA00023128"/>
    </source>
</evidence>
<evidence type="ECO:0000256" key="10">
    <source>
        <dbReference type="SAM" id="MobiDB-lite"/>
    </source>
</evidence>
<feature type="domain" description="SMP-LTD" evidence="11">
    <location>
        <begin position="2"/>
        <end position="322"/>
    </location>
</feature>
<dbReference type="PANTHER" id="PTHR28204">
    <property type="entry name" value="MITOCHONDRIAL DISTRIBUTION AND MORPHOLOGY PROTEIN 12"/>
    <property type="match status" value="1"/>
</dbReference>
<dbReference type="InterPro" id="IPR031468">
    <property type="entry name" value="SMP_LBD"/>
</dbReference>
<dbReference type="GO" id="GO:0032865">
    <property type="term" value="C:ERMES complex"/>
    <property type="evidence" value="ECO:0007669"/>
    <property type="project" value="UniProtKB-UniRule"/>
</dbReference>
<evidence type="ECO:0000256" key="1">
    <source>
        <dbReference type="ARBA" id="ARBA00004370"/>
    </source>
</evidence>
<dbReference type="GO" id="GO:0045040">
    <property type="term" value="P:protein insertion into mitochondrial outer membrane"/>
    <property type="evidence" value="ECO:0007669"/>
    <property type="project" value="UniProtKB-UniRule"/>
</dbReference>
<evidence type="ECO:0000256" key="6">
    <source>
        <dbReference type="ARBA" id="ARBA00023121"/>
    </source>
</evidence>
<gene>
    <name evidence="9" type="primary">MDM12</name>
    <name evidence="12" type="ORF">M407DRAFT_221412</name>
</gene>
<evidence type="ECO:0000256" key="3">
    <source>
        <dbReference type="ARBA" id="ARBA00022787"/>
    </source>
</evidence>
<dbReference type="AlphaFoldDB" id="A0A0C3QGY3"/>
<evidence type="ECO:0000256" key="5">
    <source>
        <dbReference type="ARBA" id="ARBA00023055"/>
    </source>
</evidence>
<dbReference type="HOGENOM" id="CLU_026794_1_0_1"/>
<evidence type="ECO:0000256" key="9">
    <source>
        <dbReference type="HAMAP-Rule" id="MF_03104"/>
    </source>
</evidence>